<dbReference type="Gene3D" id="1.10.10.10">
    <property type="entry name" value="Winged helix-like DNA-binding domain superfamily/Winged helix DNA-binding domain"/>
    <property type="match status" value="1"/>
</dbReference>
<dbReference type="GO" id="GO:0003743">
    <property type="term" value="F:translation initiation factor activity"/>
    <property type="evidence" value="ECO:0007669"/>
    <property type="project" value="UniProtKB-UniRule"/>
</dbReference>
<dbReference type="InterPro" id="IPR009374">
    <property type="entry name" value="eIF3k"/>
</dbReference>
<dbReference type="GO" id="GO:0003723">
    <property type="term" value="F:RNA binding"/>
    <property type="evidence" value="ECO:0007669"/>
    <property type="project" value="UniProtKB-UniRule"/>
</dbReference>
<dbReference type="Gene3D" id="1.25.40.250">
    <property type="entry name" value="ARM repeat, domain 1"/>
    <property type="match status" value="1"/>
</dbReference>
<dbReference type="EMBL" id="CAXLJL010000312">
    <property type="protein sequence ID" value="CAL5136358.1"/>
    <property type="molecule type" value="Genomic_DNA"/>
</dbReference>
<feature type="domain" description="PCI" evidence="5">
    <location>
        <begin position="38"/>
        <end position="205"/>
    </location>
</feature>
<dbReference type="GO" id="GO:0016282">
    <property type="term" value="C:eukaryotic 43S preinitiation complex"/>
    <property type="evidence" value="ECO:0007669"/>
    <property type="project" value="UniProtKB-UniRule"/>
</dbReference>
<keyword evidence="3 4" id="KW-0648">Protein biosynthesis</keyword>
<dbReference type="SUPFAM" id="SSF46785">
    <property type="entry name" value="Winged helix' DNA-binding domain"/>
    <property type="match status" value="1"/>
</dbReference>
<sequence>MDPKLAIKRLLHGIESYNPEHRSILEQHLNWQVSNGEYDFEANLALLRLYQFYPEHFNVDAAKLVLLKALASLNPTDLTLCKYLIQLDHLAERPLSLVLELGTLLETCRFPEFWMKLKENPNLVSGVLGFRDCMLKFILQIISQTYQRIPKSLLVSFLDMSEADVKKLIAKQGWSLSDAKDDAGDPLILVNKHEESVKSVKIQEKVNFDSITSMAGAFRPSKGDFFIKTGLQS</sequence>
<comment type="function">
    <text evidence="4">Component of the eukaryotic translation initiation factor 3 (eIF-3) complex, which is involved in protein synthesis of a specialized repertoire of mRNAs and, together with other initiation factors, stimulates binding of mRNA and methionyl-tRNAi to the 40S ribosome. The eIF-3 complex specifically targets and initiates translation of a subset of mRNAs involved in cell proliferation.</text>
</comment>
<dbReference type="PANTHER" id="PTHR13022">
    <property type="entry name" value="EUKARYOTIC TRANSLATION INITIATION FACTOR 3 SUBUNIT 11"/>
    <property type="match status" value="1"/>
</dbReference>
<dbReference type="InterPro" id="IPR036390">
    <property type="entry name" value="WH_DNA-bd_sf"/>
</dbReference>
<dbReference type="InterPro" id="IPR016020">
    <property type="entry name" value="Transl_init_fac_sub12_N_euk"/>
</dbReference>
<evidence type="ECO:0000256" key="3">
    <source>
        <dbReference type="ARBA" id="ARBA00022917"/>
    </source>
</evidence>
<dbReference type="AlphaFoldDB" id="A0AAV2TFZ8"/>
<proteinExistence type="inferred from homology"/>
<dbReference type="Pfam" id="PF10075">
    <property type="entry name" value="CSN8_PSD8_EIF3K"/>
    <property type="match status" value="1"/>
</dbReference>
<dbReference type="InterPro" id="IPR033464">
    <property type="entry name" value="CSN8_PSD8_EIF3K"/>
</dbReference>
<accession>A0AAV2TFZ8</accession>
<name>A0AAV2TFZ8_CALDB</name>
<dbReference type="InterPro" id="IPR036388">
    <property type="entry name" value="WH-like_DNA-bd_sf"/>
</dbReference>
<comment type="similarity">
    <text evidence="4">Belongs to the eIF-3 subunit K family.</text>
</comment>
<comment type="caution">
    <text evidence="6">The sequence shown here is derived from an EMBL/GenBank/DDBJ whole genome shotgun (WGS) entry which is preliminary data.</text>
</comment>
<evidence type="ECO:0000259" key="5">
    <source>
        <dbReference type="PROSITE" id="PS50250"/>
    </source>
</evidence>
<organism evidence="6 7">
    <name type="scientific">Calicophoron daubneyi</name>
    <name type="common">Rumen fluke</name>
    <name type="synonym">Paramphistomum daubneyi</name>
    <dbReference type="NCBI Taxonomy" id="300641"/>
    <lineage>
        <taxon>Eukaryota</taxon>
        <taxon>Metazoa</taxon>
        <taxon>Spiralia</taxon>
        <taxon>Lophotrochozoa</taxon>
        <taxon>Platyhelminthes</taxon>
        <taxon>Trematoda</taxon>
        <taxon>Digenea</taxon>
        <taxon>Plagiorchiida</taxon>
        <taxon>Pronocephalata</taxon>
        <taxon>Paramphistomoidea</taxon>
        <taxon>Paramphistomidae</taxon>
        <taxon>Calicophoron</taxon>
    </lineage>
</organism>
<dbReference type="GO" id="GO:0043022">
    <property type="term" value="F:ribosome binding"/>
    <property type="evidence" value="ECO:0007669"/>
    <property type="project" value="InterPro"/>
</dbReference>
<protein>
    <recommendedName>
        <fullName evidence="4">Eukaryotic translation initiation factor 3 subunit K</fullName>
        <shortName evidence="4">eIF3k</shortName>
    </recommendedName>
    <alternativeName>
        <fullName evidence="4">eIF-3 p25</fullName>
    </alternativeName>
</protein>
<dbReference type="SUPFAM" id="SSF48371">
    <property type="entry name" value="ARM repeat"/>
    <property type="match status" value="1"/>
</dbReference>
<dbReference type="GO" id="GO:0006446">
    <property type="term" value="P:regulation of translational initiation"/>
    <property type="evidence" value="ECO:0007669"/>
    <property type="project" value="InterPro"/>
</dbReference>
<evidence type="ECO:0000256" key="4">
    <source>
        <dbReference type="HAMAP-Rule" id="MF_03010"/>
    </source>
</evidence>
<evidence type="ECO:0000313" key="6">
    <source>
        <dbReference type="EMBL" id="CAL5136358.1"/>
    </source>
</evidence>
<comment type="subcellular location">
    <subcellularLocation>
        <location evidence="4">Cytoplasm</location>
    </subcellularLocation>
</comment>
<dbReference type="GO" id="GO:0001732">
    <property type="term" value="P:formation of cytoplasmic translation initiation complex"/>
    <property type="evidence" value="ECO:0007669"/>
    <property type="project" value="UniProtKB-UniRule"/>
</dbReference>
<keyword evidence="2 4" id="KW-0396">Initiation factor</keyword>
<dbReference type="InterPro" id="IPR016024">
    <property type="entry name" value="ARM-type_fold"/>
</dbReference>
<dbReference type="InterPro" id="IPR000717">
    <property type="entry name" value="PCI_dom"/>
</dbReference>
<dbReference type="Proteomes" id="UP001497525">
    <property type="component" value="Unassembled WGS sequence"/>
</dbReference>
<evidence type="ECO:0000256" key="2">
    <source>
        <dbReference type="ARBA" id="ARBA00022540"/>
    </source>
</evidence>
<dbReference type="PANTHER" id="PTHR13022:SF0">
    <property type="entry name" value="EUKARYOTIC TRANSLATION INITIATION FACTOR 3 SUBUNIT K"/>
    <property type="match status" value="1"/>
</dbReference>
<dbReference type="PROSITE" id="PS50250">
    <property type="entry name" value="PCI"/>
    <property type="match status" value="1"/>
</dbReference>
<gene>
    <name evidence="6" type="ORF">CDAUBV1_LOCUS10418</name>
</gene>
<evidence type="ECO:0000313" key="7">
    <source>
        <dbReference type="Proteomes" id="UP001497525"/>
    </source>
</evidence>
<dbReference type="GO" id="GO:0033290">
    <property type="term" value="C:eukaryotic 48S preinitiation complex"/>
    <property type="evidence" value="ECO:0007669"/>
    <property type="project" value="UniProtKB-UniRule"/>
</dbReference>
<keyword evidence="1 4" id="KW-0963">Cytoplasm</keyword>
<dbReference type="GO" id="GO:0005852">
    <property type="term" value="C:eukaryotic translation initiation factor 3 complex"/>
    <property type="evidence" value="ECO:0007669"/>
    <property type="project" value="UniProtKB-UniRule"/>
</dbReference>
<evidence type="ECO:0000256" key="1">
    <source>
        <dbReference type="ARBA" id="ARBA00022490"/>
    </source>
</evidence>
<dbReference type="HAMAP" id="MF_03010">
    <property type="entry name" value="eIF3k"/>
    <property type="match status" value="1"/>
</dbReference>
<comment type="subunit">
    <text evidence="4">Component of the eukaryotic translation initiation factor 3 (eIF-3) complex.</text>
</comment>
<reference evidence="6" key="1">
    <citation type="submission" date="2024-06" db="EMBL/GenBank/DDBJ databases">
        <authorList>
            <person name="Liu X."/>
            <person name="Lenzi L."/>
            <person name="Haldenby T S."/>
            <person name="Uol C."/>
        </authorList>
    </citation>
    <scope>NUCLEOTIDE SEQUENCE</scope>
</reference>